<dbReference type="SMART" id="SM01265">
    <property type="entry name" value="Mab-21"/>
    <property type="match status" value="1"/>
</dbReference>
<dbReference type="EMBL" id="LN902842">
    <property type="protein sequence ID" value="CDS39831.1"/>
    <property type="molecule type" value="Genomic_DNA"/>
</dbReference>
<feature type="domain" description="Mab-21-like nucleotidyltransferase" evidence="3">
    <location>
        <begin position="107"/>
        <end position="295"/>
    </location>
</feature>
<dbReference type="InterPro" id="IPR024810">
    <property type="entry name" value="MAB21L/cGLR"/>
</dbReference>
<dbReference type="AlphaFoldDB" id="A0A068YBY7"/>
<dbReference type="Pfam" id="PF20266">
    <property type="entry name" value="Mab-21_C"/>
    <property type="match status" value="1"/>
</dbReference>
<protein>
    <submittedName>
        <fullName evidence="5">Mab 21 protein</fullName>
    </submittedName>
</protein>
<name>A0A068YBY7_ECHMU</name>
<dbReference type="InterPro" id="IPR046906">
    <property type="entry name" value="Mab-21_HhH/H2TH-like"/>
</dbReference>
<proteinExistence type="inferred from homology"/>
<organism evidence="5 6">
    <name type="scientific">Echinococcus multilocularis</name>
    <name type="common">Fox tapeworm</name>
    <dbReference type="NCBI Taxonomy" id="6211"/>
    <lineage>
        <taxon>Eukaryota</taxon>
        <taxon>Metazoa</taxon>
        <taxon>Spiralia</taxon>
        <taxon>Lophotrochozoa</taxon>
        <taxon>Platyhelminthes</taxon>
        <taxon>Cestoda</taxon>
        <taxon>Eucestoda</taxon>
        <taxon>Cyclophyllidea</taxon>
        <taxon>Taeniidae</taxon>
        <taxon>Echinococcus</taxon>
    </lineage>
</organism>
<dbReference type="Proteomes" id="UP000017246">
    <property type="component" value="Unassembled WGS sequence"/>
</dbReference>
<dbReference type="eggNOG" id="KOG3963">
    <property type="taxonomic scope" value="Eukaryota"/>
</dbReference>
<dbReference type="OMA" id="RESIYMK"/>
<dbReference type="PANTHER" id="PTHR10656:SF70">
    <property type="entry name" value="PROTEIN MAB-21-RELATED"/>
    <property type="match status" value="1"/>
</dbReference>
<dbReference type="Gene3D" id="1.10.1410.40">
    <property type="match status" value="1"/>
</dbReference>
<reference evidence="5" key="2">
    <citation type="submission" date="2015-11" db="EMBL/GenBank/DDBJ databases">
        <authorList>
            <person name="Zhang Y."/>
            <person name="Guo Z."/>
        </authorList>
    </citation>
    <scope>NUCLEOTIDE SEQUENCE</scope>
</reference>
<evidence type="ECO:0000313" key="5">
    <source>
        <dbReference type="EMBL" id="CDS39831.1"/>
    </source>
</evidence>
<dbReference type="PANTHER" id="PTHR10656">
    <property type="entry name" value="CELL FATE DETERMINING PROTEIN MAB21-RELATED"/>
    <property type="match status" value="1"/>
</dbReference>
<dbReference type="OrthoDB" id="5961151at2759"/>
<evidence type="ECO:0000256" key="2">
    <source>
        <dbReference type="SAM" id="MobiDB-lite"/>
    </source>
</evidence>
<evidence type="ECO:0000259" key="4">
    <source>
        <dbReference type="Pfam" id="PF20266"/>
    </source>
</evidence>
<dbReference type="Pfam" id="PF03281">
    <property type="entry name" value="Mab-21"/>
    <property type="match status" value="1"/>
</dbReference>
<accession>A0A068YBY7</accession>
<dbReference type="STRING" id="6211.A0A068YBY7"/>
<keyword evidence="6" id="KW-1185">Reference proteome</keyword>
<dbReference type="Gene3D" id="3.30.460.90">
    <property type="match status" value="1"/>
</dbReference>
<comment type="similarity">
    <text evidence="1">Belongs to the mab-21 family.</text>
</comment>
<evidence type="ECO:0000256" key="1">
    <source>
        <dbReference type="ARBA" id="ARBA00008307"/>
    </source>
</evidence>
<feature type="region of interest" description="Disordered" evidence="2">
    <location>
        <begin position="1"/>
        <end position="24"/>
    </location>
</feature>
<sequence length="412" mass="47056">MSAYTPGDLASSNYRQHEEAPPGQPKYMATIFQSMKSFIHSQVEAHRNGIARNLHEVIQIAQDILREVELQEPRFINTLKTPVDSSRGSNGVSSSLAQKYGLDMDLYEGLRVNSSTEFEVILFLNQMGVFNFVDDGSVPGGAVLKLSDGRKRSMSLWVEFITASGYLSARKIRARFHSLVAQAIEKSAYRGILQLISGTNSEVKIRVRDRYTLQITPAFRCQGLWPRSANHWPSTTSTGWLVWPCPRLVTEVKHEGFTLLSQESAFTRSDKQQQASAEGDAWQLDFYEAEERLLSQGSRQLCLSILTTLLERHLVLNDTRMLHDYLIKTLLLHECEKHPREDEWNEYALPDRINGILLQLISCLQHRHCPHYFLPQLDLFAQYSAPMLELAARRCWTLLRSLITCPTAFQRL</sequence>
<evidence type="ECO:0000313" key="6">
    <source>
        <dbReference type="Proteomes" id="UP000017246"/>
    </source>
</evidence>
<dbReference type="InterPro" id="IPR046903">
    <property type="entry name" value="Mab-21-like_nuc_Trfase"/>
</dbReference>
<feature type="domain" description="Mab-21-like HhH/H2TH-like" evidence="4">
    <location>
        <begin position="299"/>
        <end position="395"/>
    </location>
</feature>
<evidence type="ECO:0000259" key="3">
    <source>
        <dbReference type="Pfam" id="PF03281"/>
    </source>
</evidence>
<reference evidence="5" key="1">
    <citation type="journal article" date="2013" name="Nature">
        <title>The genomes of four tapeworm species reveal adaptations to parasitism.</title>
        <authorList>
            <person name="Tsai I.J."/>
            <person name="Zarowiecki M."/>
            <person name="Holroyd N."/>
            <person name="Garciarrubio A."/>
            <person name="Sanchez-Flores A."/>
            <person name="Brooks K.L."/>
            <person name="Tracey A."/>
            <person name="Bobes R.J."/>
            <person name="Fragoso G."/>
            <person name="Sciutto E."/>
            <person name="Aslett M."/>
            <person name="Beasley H."/>
            <person name="Bennett H.M."/>
            <person name="Cai J."/>
            <person name="Camicia F."/>
            <person name="Clark R."/>
            <person name="Cucher M."/>
            <person name="De Silva N."/>
            <person name="Day T.A."/>
            <person name="Deplazes P."/>
            <person name="Estrada K."/>
            <person name="Fernandez C."/>
            <person name="Holland P.W."/>
            <person name="Hou J."/>
            <person name="Hu S."/>
            <person name="Huckvale T."/>
            <person name="Hung S.S."/>
            <person name="Kamenetzky L."/>
            <person name="Keane J.A."/>
            <person name="Kiss F."/>
            <person name="Koziol U."/>
            <person name="Lambert O."/>
            <person name="Liu K."/>
            <person name="Luo X."/>
            <person name="Luo Y."/>
            <person name="Macchiaroli N."/>
            <person name="Nichol S."/>
            <person name="Paps J."/>
            <person name="Parkinson J."/>
            <person name="Pouchkina-Stantcheva N."/>
            <person name="Riddiford N."/>
            <person name="Rosenzvit M."/>
            <person name="Salinas G."/>
            <person name="Wasmuth J.D."/>
            <person name="Zamanian M."/>
            <person name="Zheng Y."/>
            <person name="Cai X."/>
            <person name="Soberon X."/>
            <person name="Olson P.D."/>
            <person name="Laclette J.P."/>
            <person name="Brehm K."/>
            <person name="Berriman M."/>
            <person name="Garciarrubio A."/>
            <person name="Bobes R.J."/>
            <person name="Fragoso G."/>
            <person name="Sanchez-Flores A."/>
            <person name="Estrada K."/>
            <person name="Cevallos M.A."/>
            <person name="Morett E."/>
            <person name="Gonzalez V."/>
            <person name="Portillo T."/>
            <person name="Ochoa-Leyva A."/>
            <person name="Jose M.V."/>
            <person name="Sciutto E."/>
            <person name="Landa A."/>
            <person name="Jimenez L."/>
            <person name="Valdes V."/>
            <person name="Carrero J.C."/>
            <person name="Larralde C."/>
            <person name="Morales-Montor J."/>
            <person name="Limon-Lason J."/>
            <person name="Soberon X."/>
            <person name="Laclette J.P."/>
        </authorList>
    </citation>
    <scope>NUCLEOTIDE SEQUENCE [LARGE SCALE GENOMIC DNA]</scope>
</reference>
<gene>
    <name evidence="5" type="ORF">EmuJ_000737700</name>
</gene>